<name>A0A6J8CWF6_MYTCO</name>
<dbReference type="EMBL" id="CACVKT020006087">
    <property type="protein sequence ID" value="CAC5399777.1"/>
    <property type="molecule type" value="Genomic_DNA"/>
</dbReference>
<organism evidence="3 4">
    <name type="scientific">Mytilus coruscus</name>
    <name type="common">Sea mussel</name>
    <dbReference type="NCBI Taxonomy" id="42192"/>
    <lineage>
        <taxon>Eukaryota</taxon>
        <taxon>Metazoa</taxon>
        <taxon>Spiralia</taxon>
        <taxon>Lophotrochozoa</taxon>
        <taxon>Mollusca</taxon>
        <taxon>Bivalvia</taxon>
        <taxon>Autobranchia</taxon>
        <taxon>Pteriomorphia</taxon>
        <taxon>Mytilida</taxon>
        <taxon>Mytiloidea</taxon>
        <taxon>Mytilidae</taxon>
        <taxon>Mytilinae</taxon>
        <taxon>Mytilus</taxon>
    </lineage>
</organism>
<evidence type="ECO:0000313" key="3">
    <source>
        <dbReference type="EMBL" id="CAC5399777.1"/>
    </source>
</evidence>
<feature type="domain" description="DDE-1" evidence="2">
    <location>
        <begin position="53"/>
        <end position="137"/>
    </location>
</feature>
<keyword evidence="4" id="KW-1185">Reference proteome</keyword>
<sequence>MDETGKQFEHNPTNVCARKGSRNVPGRTSNSRENVTILASVNAEGNVMPPISHEVLGVLEDACKENIIVFALPPHCTHMLQPLDRTVFGPFSKAYDRECTEFLSKHPNNDINKQTWPRVFKTAWEAALTDDNIKNGFLACGIFPFDASVIPDSAFLPSDPFDVPLPVNENNSNSFPATETQAIVTVASDSNLDISVNESTVRNDEFLTSCYFHTNNEVQLEEIQATQDLVLSNDDNDSVQLETLNTELGNVEGITEVNTLKRLITNSNHWNIDVESIFGLATASSE</sequence>
<dbReference type="Pfam" id="PF03184">
    <property type="entry name" value="DDE_1"/>
    <property type="match status" value="1"/>
</dbReference>
<protein>
    <recommendedName>
        <fullName evidence="2">DDE-1 domain-containing protein</fullName>
    </recommendedName>
</protein>
<evidence type="ECO:0000256" key="1">
    <source>
        <dbReference type="SAM" id="MobiDB-lite"/>
    </source>
</evidence>
<dbReference type="OrthoDB" id="6273063at2759"/>
<evidence type="ECO:0000313" key="4">
    <source>
        <dbReference type="Proteomes" id="UP000507470"/>
    </source>
</evidence>
<dbReference type="AlphaFoldDB" id="A0A6J8CWF6"/>
<evidence type="ECO:0000259" key="2">
    <source>
        <dbReference type="Pfam" id="PF03184"/>
    </source>
</evidence>
<dbReference type="GO" id="GO:0003676">
    <property type="term" value="F:nucleic acid binding"/>
    <property type="evidence" value="ECO:0007669"/>
    <property type="project" value="InterPro"/>
</dbReference>
<feature type="region of interest" description="Disordered" evidence="1">
    <location>
        <begin position="1"/>
        <end position="31"/>
    </location>
</feature>
<proteinExistence type="predicted"/>
<dbReference type="Proteomes" id="UP000507470">
    <property type="component" value="Unassembled WGS sequence"/>
</dbReference>
<gene>
    <name evidence="3" type="ORF">MCOR_34012</name>
</gene>
<accession>A0A6J8CWF6</accession>
<reference evidence="3 4" key="1">
    <citation type="submission" date="2020-06" db="EMBL/GenBank/DDBJ databases">
        <authorList>
            <person name="Li R."/>
            <person name="Bekaert M."/>
        </authorList>
    </citation>
    <scope>NUCLEOTIDE SEQUENCE [LARGE SCALE GENOMIC DNA]</scope>
    <source>
        <strain evidence="4">wild</strain>
    </source>
</reference>
<dbReference type="InterPro" id="IPR004875">
    <property type="entry name" value="DDE_SF_endonuclease_dom"/>
</dbReference>